<keyword evidence="1 3" id="KW-0808">Transferase</keyword>
<feature type="domain" description="Glycosyl transferase family 1" evidence="2">
    <location>
        <begin position="187"/>
        <end position="341"/>
    </location>
</feature>
<dbReference type="GO" id="GO:0009103">
    <property type="term" value="P:lipopolysaccharide biosynthetic process"/>
    <property type="evidence" value="ECO:0007669"/>
    <property type="project" value="TreeGrafter"/>
</dbReference>
<keyword evidence="4" id="KW-1185">Reference proteome</keyword>
<dbReference type="PANTHER" id="PTHR46401">
    <property type="entry name" value="GLYCOSYLTRANSFERASE WBBK-RELATED"/>
    <property type="match status" value="1"/>
</dbReference>
<evidence type="ECO:0000256" key="1">
    <source>
        <dbReference type="ARBA" id="ARBA00022679"/>
    </source>
</evidence>
<dbReference type="EMBL" id="JACGLS010000003">
    <property type="protein sequence ID" value="MBA6156294.1"/>
    <property type="molecule type" value="Genomic_DNA"/>
</dbReference>
<protein>
    <submittedName>
        <fullName evidence="3">Glycosyltransferase</fullName>
    </submittedName>
</protein>
<dbReference type="PANTHER" id="PTHR46401:SF2">
    <property type="entry name" value="GLYCOSYLTRANSFERASE WBBK-RELATED"/>
    <property type="match status" value="1"/>
</dbReference>
<dbReference type="InterPro" id="IPR001296">
    <property type="entry name" value="Glyco_trans_1"/>
</dbReference>
<sequence>MMSNILVNFSKANVGGGKSILINFLEHSHKLNEHKYFIITPDYNKYKSFTKNNIYILDIKKIYLKNTFFIFFYCYYIQKLIKRNEIDLIFNFGDVIIPTKRKQVYYFDWAYAVYGENYLWERMSVKDVLLRKTKIFLIGRYIKKLSLVIVQSQNINDRIRKKYNINKLITMPTPVNFTGNNVKFADKEKYNVDKLKIFYPASFFSHKNFEIIISLANDIKRLNKGHIIYLTLNKESSEDFFLKIKELKLNNQIKNLGRLNLEEIQKVYRESDIVVIPSLLESFGLTYYESMYYRKPVVASNLDFAKVACKNAALYFDPFNSIDILDKIEVTFKDDMLNLRLDRGEEIVKELPKWEETMMLFEKEINSVLR</sequence>
<accession>A0A839AQ72</accession>
<gene>
    <name evidence="3" type="ORF">H3Z83_07180</name>
</gene>
<dbReference type="Gene3D" id="3.40.50.2000">
    <property type="entry name" value="Glycogen Phosphorylase B"/>
    <property type="match status" value="2"/>
</dbReference>
<proteinExistence type="predicted"/>
<dbReference type="GO" id="GO:0016757">
    <property type="term" value="F:glycosyltransferase activity"/>
    <property type="evidence" value="ECO:0007669"/>
    <property type="project" value="InterPro"/>
</dbReference>
<organism evidence="3 4">
    <name type="scientific">Tenacibaculum pelagium</name>
    <dbReference type="NCBI Taxonomy" id="2759527"/>
    <lineage>
        <taxon>Bacteria</taxon>
        <taxon>Pseudomonadati</taxon>
        <taxon>Bacteroidota</taxon>
        <taxon>Flavobacteriia</taxon>
        <taxon>Flavobacteriales</taxon>
        <taxon>Flavobacteriaceae</taxon>
        <taxon>Tenacibaculum</taxon>
    </lineage>
</organism>
<evidence type="ECO:0000313" key="3">
    <source>
        <dbReference type="EMBL" id="MBA6156294.1"/>
    </source>
</evidence>
<dbReference type="RefSeq" id="WP_182124803.1">
    <property type="nucleotide sequence ID" value="NZ_JACGLS010000003.1"/>
</dbReference>
<reference evidence="3 4" key="1">
    <citation type="submission" date="2020-07" db="EMBL/GenBank/DDBJ databases">
        <title>Bacterium isolated from marine sediment.</title>
        <authorList>
            <person name="Shang D."/>
            <person name="Du Z.-J."/>
        </authorList>
    </citation>
    <scope>NUCLEOTIDE SEQUENCE [LARGE SCALE GENOMIC DNA]</scope>
    <source>
        <strain evidence="3 4">S7007</strain>
    </source>
</reference>
<dbReference type="Proteomes" id="UP000563906">
    <property type="component" value="Unassembled WGS sequence"/>
</dbReference>
<evidence type="ECO:0000313" key="4">
    <source>
        <dbReference type="Proteomes" id="UP000563906"/>
    </source>
</evidence>
<name>A0A839AQ72_9FLAO</name>
<dbReference type="Pfam" id="PF00534">
    <property type="entry name" value="Glycos_transf_1"/>
    <property type="match status" value="1"/>
</dbReference>
<comment type="caution">
    <text evidence="3">The sequence shown here is derived from an EMBL/GenBank/DDBJ whole genome shotgun (WGS) entry which is preliminary data.</text>
</comment>
<evidence type="ECO:0000259" key="2">
    <source>
        <dbReference type="Pfam" id="PF00534"/>
    </source>
</evidence>
<dbReference type="SUPFAM" id="SSF53756">
    <property type="entry name" value="UDP-Glycosyltransferase/glycogen phosphorylase"/>
    <property type="match status" value="1"/>
</dbReference>
<dbReference type="AlphaFoldDB" id="A0A839AQ72"/>